<gene>
    <name evidence="3" type="ORF">MICPUCDRAFT_59049</name>
</gene>
<feature type="region of interest" description="Disordered" evidence="1">
    <location>
        <begin position="1"/>
        <end position="33"/>
    </location>
</feature>
<dbReference type="OMA" id="LPREQCF"/>
<dbReference type="Gene3D" id="4.10.1050.10">
    <property type="entry name" value="At2g23090-like"/>
    <property type="match status" value="1"/>
</dbReference>
<keyword evidence="4" id="KW-1185">Reference proteome</keyword>
<name>C1MV45_MICPC</name>
<feature type="domain" description="At2g23090-like zinc-binding" evidence="2">
    <location>
        <begin position="42"/>
        <end position="77"/>
    </location>
</feature>
<dbReference type="GeneID" id="9685045"/>
<dbReference type="AlphaFoldDB" id="C1MV45"/>
<reference evidence="3 4" key="1">
    <citation type="journal article" date="2009" name="Science">
        <title>Green evolution and dynamic adaptations revealed by genomes of the marine picoeukaryotes Micromonas.</title>
        <authorList>
            <person name="Worden A.Z."/>
            <person name="Lee J.H."/>
            <person name="Mock T."/>
            <person name="Rouze P."/>
            <person name="Simmons M.P."/>
            <person name="Aerts A.L."/>
            <person name="Allen A.E."/>
            <person name="Cuvelier M.L."/>
            <person name="Derelle E."/>
            <person name="Everett M.V."/>
            <person name="Foulon E."/>
            <person name="Grimwood J."/>
            <person name="Gundlach H."/>
            <person name="Henrissat B."/>
            <person name="Napoli C."/>
            <person name="McDonald S.M."/>
            <person name="Parker M.S."/>
            <person name="Rombauts S."/>
            <person name="Salamov A."/>
            <person name="Von Dassow P."/>
            <person name="Badger J.H."/>
            <person name="Coutinho P.M."/>
            <person name="Demir E."/>
            <person name="Dubchak I."/>
            <person name="Gentemann C."/>
            <person name="Eikrem W."/>
            <person name="Gready J.E."/>
            <person name="John U."/>
            <person name="Lanier W."/>
            <person name="Lindquist E.A."/>
            <person name="Lucas S."/>
            <person name="Mayer K.F."/>
            <person name="Moreau H."/>
            <person name="Not F."/>
            <person name="Otillar R."/>
            <person name="Panaud O."/>
            <person name="Pangilinan J."/>
            <person name="Paulsen I."/>
            <person name="Piegu B."/>
            <person name="Poliakov A."/>
            <person name="Robbens S."/>
            <person name="Schmutz J."/>
            <person name="Toulza E."/>
            <person name="Wyss T."/>
            <person name="Zelensky A."/>
            <person name="Zhou K."/>
            <person name="Armbrust E.V."/>
            <person name="Bhattacharya D."/>
            <person name="Goodenough U.W."/>
            <person name="Van de Peer Y."/>
            <person name="Grigoriev I.V."/>
        </authorList>
    </citation>
    <scope>NUCLEOTIDE SEQUENCE [LARGE SCALE GENOMIC DNA]</scope>
    <source>
        <strain evidence="3 4">CCMP1545</strain>
    </source>
</reference>
<dbReference type="Pfam" id="PF12907">
    <property type="entry name" value="zf-met2"/>
    <property type="match status" value="1"/>
</dbReference>
<dbReference type="Proteomes" id="UP000001876">
    <property type="component" value="Unassembled WGS sequence"/>
</dbReference>
<proteinExistence type="predicted"/>
<evidence type="ECO:0000259" key="2">
    <source>
        <dbReference type="Pfam" id="PF12907"/>
    </source>
</evidence>
<dbReference type="InterPro" id="IPR026939">
    <property type="entry name" value="ZNF706/At2g23090_sf"/>
</dbReference>
<dbReference type="EMBL" id="GG663740">
    <property type="protein sequence ID" value="EEH56737.1"/>
    <property type="molecule type" value="Genomic_DNA"/>
</dbReference>
<protein>
    <submittedName>
        <fullName evidence="3">Predicted protein</fullName>
    </submittedName>
</protein>
<dbReference type="SUPFAM" id="SSF118359">
    <property type="entry name" value="Expressed protein At2g23090/F21P24.15"/>
    <property type="match status" value="1"/>
</dbReference>
<dbReference type="KEGG" id="mpp:MICPUCDRAFT_59049"/>
<evidence type="ECO:0000313" key="4">
    <source>
        <dbReference type="Proteomes" id="UP000001876"/>
    </source>
</evidence>
<accession>C1MV45</accession>
<organism evidence="4">
    <name type="scientific">Micromonas pusilla (strain CCMP1545)</name>
    <name type="common">Picoplanktonic green alga</name>
    <dbReference type="NCBI Taxonomy" id="564608"/>
    <lineage>
        <taxon>Eukaryota</taxon>
        <taxon>Viridiplantae</taxon>
        <taxon>Chlorophyta</taxon>
        <taxon>Mamiellophyceae</taxon>
        <taxon>Mamiellales</taxon>
        <taxon>Mamiellaceae</taxon>
        <taxon>Micromonas</taxon>
    </lineage>
</organism>
<dbReference type="RefSeq" id="XP_003059605.1">
    <property type="nucleotide sequence ID" value="XM_003059559.1"/>
</dbReference>
<evidence type="ECO:0000313" key="3">
    <source>
        <dbReference type="EMBL" id="EEH56737.1"/>
    </source>
</evidence>
<sequence>MNKLQIQLKKKEKERKDAAGKKSASTKEAKASVEAANRGHVCRVCRWAAMVTAKSPQLMQHVDAKHAKLRPEECFPEIIEMLAAEAAGGGGKKGKK</sequence>
<evidence type="ECO:0000256" key="1">
    <source>
        <dbReference type="SAM" id="MobiDB-lite"/>
    </source>
</evidence>
<dbReference type="InterPro" id="IPR039438">
    <property type="entry name" value="At2g23090-like_Znf"/>
</dbReference>
<feature type="compositionally biased region" description="Basic and acidic residues" evidence="1">
    <location>
        <begin position="9"/>
        <end position="31"/>
    </location>
</feature>